<sequence length="172" mass="18361">MKRVAALVACGLLAGCATRPAPEPVRVPPRVDRPSGSSAGLVSPQEYVGESASRTLLLVRAAELIAERVPGLTSEADRIAAGQRGIAAQLNLAGRRLNILPSATLRPAHAAELQFLERSADPARAWRSLAMRSIDACIIREKSYAERGSSPTLRPVARFAASVCEEQRTNLK</sequence>
<dbReference type="EMBL" id="BAABBR010000001">
    <property type="protein sequence ID" value="GAA4030355.1"/>
    <property type="molecule type" value="Genomic_DNA"/>
</dbReference>
<evidence type="ECO:0000313" key="3">
    <source>
        <dbReference type="Proteomes" id="UP001424459"/>
    </source>
</evidence>
<protein>
    <recommendedName>
        <fullName evidence="4">Lipoprotein</fullName>
    </recommendedName>
</protein>
<dbReference type="Proteomes" id="UP001424459">
    <property type="component" value="Unassembled WGS sequence"/>
</dbReference>
<feature type="region of interest" description="Disordered" evidence="1">
    <location>
        <begin position="23"/>
        <end position="43"/>
    </location>
</feature>
<evidence type="ECO:0000313" key="2">
    <source>
        <dbReference type="EMBL" id="GAA4030355.1"/>
    </source>
</evidence>
<dbReference type="PROSITE" id="PS51257">
    <property type="entry name" value="PROKAR_LIPOPROTEIN"/>
    <property type="match status" value="1"/>
</dbReference>
<keyword evidence="3" id="KW-1185">Reference proteome</keyword>
<dbReference type="RefSeq" id="WP_344695636.1">
    <property type="nucleotide sequence ID" value="NZ_BAABBR010000001.1"/>
</dbReference>
<organism evidence="2 3">
    <name type="scientific">Sphingomonas rosea</name>
    <dbReference type="NCBI Taxonomy" id="335605"/>
    <lineage>
        <taxon>Bacteria</taxon>
        <taxon>Pseudomonadati</taxon>
        <taxon>Pseudomonadota</taxon>
        <taxon>Alphaproteobacteria</taxon>
        <taxon>Sphingomonadales</taxon>
        <taxon>Sphingomonadaceae</taxon>
        <taxon>Sphingomonas</taxon>
    </lineage>
</organism>
<gene>
    <name evidence="2" type="ORF">GCM10022281_07170</name>
</gene>
<comment type="caution">
    <text evidence="2">The sequence shown here is derived from an EMBL/GenBank/DDBJ whole genome shotgun (WGS) entry which is preliminary data.</text>
</comment>
<evidence type="ECO:0008006" key="4">
    <source>
        <dbReference type="Google" id="ProtNLM"/>
    </source>
</evidence>
<reference evidence="3" key="1">
    <citation type="journal article" date="2019" name="Int. J. Syst. Evol. Microbiol.">
        <title>The Global Catalogue of Microorganisms (GCM) 10K type strain sequencing project: providing services to taxonomists for standard genome sequencing and annotation.</title>
        <authorList>
            <consortium name="The Broad Institute Genomics Platform"/>
            <consortium name="The Broad Institute Genome Sequencing Center for Infectious Disease"/>
            <person name="Wu L."/>
            <person name="Ma J."/>
        </authorList>
    </citation>
    <scope>NUCLEOTIDE SEQUENCE [LARGE SCALE GENOMIC DNA]</scope>
    <source>
        <strain evidence="3">JCM 17564</strain>
    </source>
</reference>
<evidence type="ECO:0000256" key="1">
    <source>
        <dbReference type="SAM" id="MobiDB-lite"/>
    </source>
</evidence>
<name>A0ABP7TTM7_9SPHN</name>
<accession>A0ABP7TTM7</accession>
<proteinExistence type="predicted"/>